<evidence type="ECO:0000256" key="1">
    <source>
        <dbReference type="SAM" id="MobiDB-lite"/>
    </source>
</evidence>
<dbReference type="AlphaFoldDB" id="A0A5B9QSU2"/>
<gene>
    <name evidence="4" type="primary">omcB_2</name>
    <name evidence="4" type="ORF">UC8_42210</name>
</gene>
<dbReference type="Pfam" id="PF01345">
    <property type="entry name" value="DUF11"/>
    <property type="match status" value="3"/>
</dbReference>
<dbReference type="InterPro" id="IPR001434">
    <property type="entry name" value="OmcB-like_DUF11"/>
</dbReference>
<feature type="domain" description="DUF11" evidence="3">
    <location>
        <begin position="664"/>
        <end position="744"/>
    </location>
</feature>
<name>A0A5B9QSU2_9BACT</name>
<protein>
    <submittedName>
        <fullName evidence="4">Large cysteine-rich periplasmic protein omcB</fullName>
    </submittedName>
</protein>
<dbReference type="KEGG" id="rul:UC8_42210"/>
<feature type="compositionally biased region" description="Low complexity" evidence="1">
    <location>
        <begin position="74"/>
        <end position="87"/>
    </location>
</feature>
<feature type="region of interest" description="Disordered" evidence="1">
    <location>
        <begin position="64"/>
        <end position="96"/>
    </location>
</feature>
<feature type="compositionally biased region" description="Low complexity" evidence="1">
    <location>
        <begin position="369"/>
        <end position="400"/>
    </location>
</feature>
<keyword evidence="5" id="KW-1185">Reference proteome</keyword>
<feature type="chain" id="PRO_5022905196" evidence="2">
    <location>
        <begin position="28"/>
        <end position="882"/>
    </location>
</feature>
<sequence length="882" mass="90932" precursor="true">MKRLGVKLAGGAGVVLLGVLAAAQAQKDPSTSTAELERELIANQPAAPIAAINEEPWDSESTIYRGNDPAPGVPDAAASPGFPSAAPTNPAEDYPAAAGPATIQLAAHEAPVTESPAADVHPDFPMTSPPDAAAQPVPTGAEMQAGPGLAMPLGEAATSPDAAAASGPAMAFPGSFPGEAPAPTENTAPAAADSASMPELDMSAEAPGSNALTTPNVLRGEVSMQDISAPEAENAAEMSAAAIAPETSAEAPPATVAAPQAATLAAPTAADDSAYQFQAAEMRTVPAMPETDPLAAAAPEAMAPATTMPAAVMAETQPAPPPQANAAFPAAANDPPSLAGNSVPAGGVQSPTAVAFPAQLPAAQPPAAQPAMAPQSTAAPQGFPAAAPQPIAAAQPQAAPAIGRIASRDTTSLPAMENVMGQPGDRRWEGAQAPSVLIHKRAPEEVKVGKPATFVIDVRNVGTTDAYNVQVHDKVPDGMRLVDAMPQPTGTADALTWSLGGLEPGGERSITMQLIPETEGELGSVARVTFEAAASVRTIATRPELRIRQRAPERVLIGQQLELEISIENVGTGTATGVVLQEDVPEGLEHPKGRQLDNLLGDLGPGETRTQILRLRATAAGNVQNVVRLISDDNLSAEDAVAVEVVAPQIALELQGPSKRFLERPATYNIALANTGTANATNVELVAYLDRGFSFVSTEHEGQYDPSRHAIYWSLAELPTGANGTVPLTLLPVEEGEQAVRLEVTGDLGVREKNEKLVLIDTLAELSFSVADDQDPVETGSETTYEIRVTNSGSRGDTNVQLKVQLPPQLELVSADRNAGTDGRGLVAFEPLPRLTSQHEEVYRLRVRGNTPGTHKIQAILTSDQSTVPVTKEESTTVYSDQ</sequence>
<keyword evidence="2" id="KW-0732">Signal</keyword>
<evidence type="ECO:0000313" key="5">
    <source>
        <dbReference type="Proteomes" id="UP000325286"/>
    </source>
</evidence>
<dbReference type="OrthoDB" id="282600at2"/>
<feature type="signal peptide" evidence="2">
    <location>
        <begin position="1"/>
        <end position="27"/>
    </location>
</feature>
<dbReference type="InterPro" id="IPR047589">
    <property type="entry name" value="DUF11_rpt"/>
</dbReference>
<dbReference type="PANTHER" id="PTHR34819">
    <property type="entry name" value="LARGE CYSTEINE-RICH PERIPLASMIC PROTEIN OMCB"/>
    <property type="match status" value="1"/>
</dbReference>
<accession>A0A5B9QSU2</accession>
<evidence type="ECO:0000313" key="4">
    <source>
        <dbReference type="EMBL" id="QEG42187.1"/>
    </source>
</evidence>
<dbReference type="RefSeq" id="WP_148080438.1">
    <property type="nucleotide sequence ID" value="NZ_CP042914.1"/>
</dbReference>
<dbReference type="NCBIfam" id="TIGR01451">
    <property type="entry name" value="B_ant_repeat"/>
    <property type="match status" value="1"/>
</dbReference>
<evidence type="ECO:0000259" key="3">
    <source>
        <dbReference type="Pfam" id="PF01345"/>
    </source>
</evidence>
<feature type="domain" description="DUF11" evidence="3">
    <location>
        <begin position="443"/>
        <end position="529"/>
    </location>
</feature>
<dbReference type="InterPro" id="IPR013783">
    <property type="entry name" value="Ig-like_fold"/>
</dbReference>
<dbReference type="EMBL" id="CP042914">
    <property type="protein sequence ID" value="QEG42187.1"/>
    <property type="molecule type" value="Genomic_DNA"/>
</dbReference>
<organism evidence="4 5">
    <name type="scientific">Roseimaritima ulvae</name>
    <dbReference type="NCBI Taxonomy" id="980254"/>
    <lineage>
        <taxon>Bacteria</taxon>
        <taxon>Pseudomonadati</taxon>
        <taxon>Planctomycetota</taxon>
        <taxon>Planctomycetia</taxon>
        <taxon>Pirellulales</taxon>
        <taxon>Pirellulaceae</taxon>
        <taxon>Roseimaritima</taxon>
    </lineage>
</organism>
<feature type="region of interest" description="Disordered" evidence="1">
    <location>
        <begin position="112"/>
        <end position="196"/>
    </location>
</feature>
<dbReference type="Proteomes" id="UP000325286">
    <property type="component" value="Chromosome"/>
</dbReference>
<feature type="region of interest" description="Disordered" evidence="1">
    <location>
        <begin position="365"/>
        <end position="400"/>
    </location>
</feature>
<proteinExistence type="predicted"/>
<feature type="domain" description="DUF11" evidence="3">
    <location>
        <begin position="773"/>
        <end position="871"/>
    </location>
</feature>
<evidence type="ECO:0000256" key="2">
    <source>
        <dbReference type="SAM" id="SignalP"/>
    </source>
</evidence>
<feature type="compositionally biased region" description="Low complexity" evidence="1">
    <location>
        <begin position="154"/>
        <end position="192"/>
    </location>
</feature>
<dbReference type="InterPro" id="IPR051172">
    <property type="entry name" value="Chlamydia_OmcB"/>
</dbReference>
<dbReference type="PANTHER" id="PTHR34819:SF3">
    <property type="entry name" value="CELL SURFACE PROTEIN"/>
    <property type="match status" value="1"/>
</dbReference>
<reference evidence="4 5" key="1">
    <citation type="submission" date="2019-08" db="EMBL/GenBank/DDBJ databases">
        <title>Deep-cultivation of Planctomycetes and their phenomic and genomic characterization uncovers novel biology.</title>
        <authorList>
            <person name="Wiegand S."/>
            <person name="Jogler M."/>
            <person name="Boedeker C."/>
            <person name="Pinto D."/>
            <person name="Vollmers J."/>
            <person name="Rivas-Marin E."/>
            <person name="Kohn T."/>
            <person name="Peeters S.H."/>
            <person name="Heuer A."/>
            <person name="Rast P."/>
            <person name="Oberbeckmann S."/>
            <person name="Bunk B."/>
            <person name="Jeske O."/>
            <person name="Meyerdierks A."/>
            <person name="Storesund J.E."/>
            <person name="Kallscheuer N."/>
            <person name="Luecker S."/>
            <person name="Lage O.M."/>
            <person name="Pohl T."/>
            <person name="Merkel B.J."/>
            <person name="Hornburger P."/>
            <person name="Mueller R.-W."/>
            <person name="Bruemmer F."/>
            <person name="Labrenz M."/>
            <person name="Spormann A.M."/>
            <person name="Op den Camp H."/>
            <person name="Overmann J."/>
            <person name="Amann R."/>
            <person name="Jetten M.S.M."/>
            <person name="Mascher T."/>
            <person name="Medema M.H."/>
            <person name="Devos D.P."/>
            <person name="Kaster A.-K."/>
            <person name="Ovreas L."/>
            <person name="Rohde M."/>
            <person name="Galperin M.Y."/>
            <person name="Jogler C."/>
        </authorList>
    </citation>
    <scope>NUCLEOTIDE SEQUENCE [LARGE SCALE GENOMIC DNA]</scope>
    <source>
        <strain evidence="4 5">UC8</strain>
    </source>
</reference>
<dbReference type="Gene3D" id="2.60.40.10">
    <property type="entry name" value="Immunoglobulins"/>
    <property type="match status" value="3"/>
</dbReference>